<evidence type="ECO:0000256" key="1">
    <source>
        <dbReference type="ARBA" id="ARBA00023027"/>
    </source>
</evidence>
<dbReference type="Pfam" id="PF01370">
    <property type="entry name" value="Epimerase"/>
    <property type="match status" value="1"/>
</dbReference>
<organism evidence="3 4">
    <name type="scientific">Cnuella takakiae</name>
    <dbReference type="NCBI Taxonomy" id="1302690"/>
    <lineage>
        <taxon>Bacteria</taxon>
        <taxon>Pseudomonadati</taxon>
        <taxon>Bacteroidota</taxon>
        <taxon>Chitinophagia</taxon>
        <taxon>Chitinophagales</taxon>
        <taxon>Chitinophagaceae</taxon>
        <taxon>Cnuella</taxon>
    </lineage>
</organism>
<protein>
    <submittedName>
        <fullName evidence="3">Nucleoside-diphosphate-sugar epimerase</fullName>
    </submittedName>
</protein>
<dbReference type="EMBL" id="FQUO01000004">
    <property type="protein sequence ID" value="SHF04281.1"/>
    <property type="molecule type" value="Genomic_DNA"/>
</dbReference>
<accession>A0A1M4YEP4</accession>
<reference evidence="3 4" key="1">
    <citation type="submission" date="2016-11" db="EMBL/GenBank/DDBJ databases">
        <authorList>
            <person name="Jaros S."/>
            <person name="Januszkiewicz K."/>
            <person name="Wedrychowicz H."/>
        </authorList>
    </citation>
    <scope>NUCLEOTIDE SEQUENCE [LARGE SCALE GENOMIC DNA]</scope>
    <source>
        <strain evidence="3 4">DSM 26897</strain>
    </source>
</reference>
<dbReference type="PANTHER" id="PTHR43574">
    <property type="entry name" value="EPIMERASE-RELATED"/>
    <property type="match status" value="1"/>
</dbReference>
<dbReference type="SUPFAM" id="SSF51735">
    <property type="entry name" value="NAD(P)-binding Rossmann-fold domains"/>
    <property type="match status" value="1"/>
</dbReference>
<dbReference type="AlphaFoldDB" id="A0A1M4YEP4"/>
<dbReference type="RefSeq" id="WP_073041457.1">
    <property type="nucleotide sequence ID" value="NZ_FQUO01000004.1"/>
</dbReference>
<dbReference type="OrthoDB" id="9811743at2"/>
<proteinExistence type="predicted"/>
<dbReference type="InterPro" id="IPR001509">
    <property type="entry name" value="Epimerase_deHydtase"/>
</dbReference>
<dbReference type="Proteomes" id="UP000184368">
    <property type="component" value="Unassembled WGS sequence"/>
</dbReference>
<keyword evidence="1" id="KW-0520">NAD</keyword>
<name>A0A1M4YEP4_9BACT</name>
<sequence length="327" mass="36035">MKKALVCGAGGFIGGHLVERLKSEGYWVRGVDLKENEYRKTSADDFVIGDLTNPVVVAMVLDQSFDEVYQLAADMGGAGYIFTGDNDANVMHNSATINLNVANQAVKVGVKKLFYSSSACMYPAYNQEDPNNPKCSEESAYPAAPDSEYGWEKLFSERLYLAYNRNYGLNVRVARFHNIFGPYGTYTGGKEKAPAAMCRKIAEVEQGGTIEVWGDGKQTRSFLYIDECLEAVRRLMESDFMGPVNIGSEEMVSINQLAQMVIGIAGKDVSIKNIDGPTGVRGRNSDNKLIREKLNWAPSEPLIEGLTRTYSWISQKVKKPEAVSAVS</sequence>
<feature type="domain" description="NAD-dependent epimerase/dehydratase" evidence="2">
    <location>
        <begin position="4"/>
        <end position="247"/>
    </location>
</feature>
<gene>
    <name evidence="3" type="ORF">SAMN05444008_104257</name>
</gene>
<dbReference type="InterPro" id="IPR036291">
    <property type="entry name" value="NAD(P)-bd_dom_sf"/>
</dbReference>
<evidence type="ECO:0000259" key="2">
    <source>
        <dbReference type="Pfam" id="PF01370"/>
    </source>
</evidence>
<evidence type="ECO:0000313" key="3">
    <source>
        <dbReference type="EMBL" id="SHF04281.1"/>
    </source>
</evidence>
<keyword evidence="4" id="KW-1185">Reference proteome</keyword>
<dbReference type="Gene3D" id="3.90.25.10">
    <property type="entry name" value="UDP-galactose 4-epimerase, domain 1"/>
    <property type="match status" value="1"/>
</dbReference>
<dbReference type="Gene3D" id="3.40.50.720">
    <property type="entry name" value="NAD(P)-binding Rossmann-like Domain"/>
    <property type="match status" value="1"/>
</dbReference>
<evidence type="ECO:0000313" key="4">
    <source>
        <dbReference type="Proteomes" id="UP000184368"/>
    </source>
</evidence>
<dbReference type="STRING" id="1302690.BUE76_15465"/>